<name>A0A061EXH8_THECC</name>
<protein>
    <submittedName>
        <fullName evidence="15">Cytochrome P450, putative</fullName>
    </submittedName>
</protein>
<feature type="binding site" description="axial binding residue" evidence="12">
    <location>
        <position position="458"/>
    </location>
    <ligand>
        <name>heme</name>
        <dbReference type="ChEBI" id="CHEBI:30413"/>
    </ligand>
    <ligandPart>
        <name>Fe</name>
        <dbReference type="ChEBI" id="CHEBI:18248"/>
    </ligandPart>
</feature>
<dbReference type="PRINTS" id="PR00385">
    <property type="entry name" value="P450"/>
</dbReference>
<accession>A0A061EXH8</accession>
<keyword evidence="4 12" id="KW-0349">Heme</keyword>
<dbReference type="GO" id="GO:0016020">
    <property type="term" value="C:membrane"/>
    <property type="evidence" value="ECO:0000318"/>
    <property type="project" value="GO_Central"/>
</dbReference>
<dbReference type="InterPro" id="IPR036396">
    <property type="entry name" value="Cyt_P450_sf"/>
</dbReference>
<comment type="similarity">
    <text evidence="3 13">Belongs to the cytochrome P450 family.</text>
</comment>
<dbReference type="InterPro" id="IPR002401">
    <property type="entry name" value="Cyt_P450_E_grp-I"/>
</dbReference>
<evidence type="ECO:0000256" key="14">
    <source>
        <dbReference type="SAM" id="Phobius"/>
    </source>
</evidence>
<evidence type="ECO:0000256" key="8">
    <source>
        <dbReference type="ARBA" id="ARBA00023002"/>
    </source>
</evidence>
<dbReference type="InterPro" id="IPR017972">
    <property type="entry name" value="Cyt_P450_CS"/>
</dbReference>
<dbReference type="InterPro" id="IPR001128">
    <property type="entry name" value="Cyt_P450"/>
</dbReference>
<dbReference type="GO" id="GO:0020037">
    <property type="term" value="F:heme binding"/>
    <property type="evidence" value="ECO:0007669"/>
    <property type="project" value="InterPro"/>
</dbReference>
<dbReference type="AlphaFoldDB" id="A0A061EXH8"/>
<dbReference type="PANTHER" id="PTHR24298:SF888">
    <property type="entry name" value="P450, PUTATIVE-RELATED"/>
    <property type="match status" value="1"/>
</dbReference>
<dbReference type="GO" id="GO:0016709">
    <property type="term" value="F:oxidoreductase activity, acting on paired donors, with incorporation or reduction of molecular oxygen, NAD(P)H as one donor, and incorporation of one atom of oxygen"/>
    <property type="evidence" value="ECO:0000318"/>
    <property type="project" value="GO_Central"/>
</dbReference>
<dbReference type="Proteomes" id="UP000026915">
    <property type="component" value="Chromosome 5"/>
</dbReference>
<organism evidence="15 16">
    <name type="scientific">Theobroma cacao</name>
    <name type="common">Cacao</name>
    <name type="synonym">Cocoa</name>
    <dbReference type="NCBI Taxonomy" id="3641"/>
    <lineage>
        <taxon>Eukaryota</taxon>
        <taxon>Viridiplantae</taxon>
        <taxon>Streptophyta</taxon>
        <taxon>Embryophyta</taxon>
        <taxon>Tracheophyta</taxon>
        <taxon>Spermatophyta</taxon>
        <taxon>Magnoliopsida</taxon>
        <taxon>eudicotyledons</taxon>
        <taxon>Gunneridae</taxon>
        <taxon>Pentapetalae</taxon>
        <taxon>rosids</taxon>
        <taxon>malvids</taxon>
        <taxon>Malvales</taxon>
        <taxon>Malvaceae</taxon>
        <taxon>Byttnerioideae</taxon>
        <taxon>Theobroma</taxon>
    </lineage>
</organism>
<keyword evidence="7 14" id="KW-1133">Transmembrane helix</keyword>
<proteinExistence type="inferred from homology"/>
<keyword evidence="8 13" id="KW-0560">Oxidoreductase</keyword>
<keyword evidence="16" id="KW-1185">Reference proteome</keyword>
<keyword evidence="5 14" id="KW-0812">Transmembrane</keyword>
<dbReference type="PROSITE" id="PS00086">
    <property type="entry name" value="CYTOCHROME_P450"/>
    <property type="match status" value="1"/>
</dbReference>
<dbReference type="PANTHER" id="PTHR24298">
    <property type="entry name" value="FLAVONOID 3'-MONOOXYGENASE-RELATED"/>
    <property type="match status" value="1"/>
</dbReference>
<dbReference type="PRINTS" id="PR00463">
    <property type="entry name" value="EP450I"/>
</dbReference>
<comment type="cofactor">
    <cofactor evidence="1 12">
        <name>heme</name>
        <dbReference type="ChEBI" id="CHEBI:30413"/>
    </cofactor>
</comment>
<keyword evidence="10 13" id="KW-0503">Monooxygenase</keyword>
<dbReference type="STRING" id="3641.A0A061EXH8"/>
<evidence type="ECO:0000256" key="4">
    <source>
        <dbReference type="ARBA" id="ARBA00022617"/>
    </source>
</evidence>
<evidence type="ECO:0000256" key="5">
    <source>
        <dbReference type="ARBA" id="ARBA00022692"/>
    </source>
</evidence>
<evidence type="ECO:0000313" key="16">
    <source>
        <dbReference type="Proteomes" id="UP000026915"/>
    </source>
</evidence>
<feature type="transmembrane region" description="Helical" evidence="14">
    <location>
        <begin position="7"/>
        <end position="28"/>
    </location>
</feature>
<evidence type="ECO:0000256" key="3">
    <source>
        <dbReference type="ARBA" id="ARBA00010617"/>
    </source>
</evidence>
<keyword evidence="9 12" id="KW-0408">Iron</keyword>
<evidence type="ECO:0000313" key="15">
    <source>
        <dbReference type="EMBL" id="EOY09373.1"/>
    </source>
</evidence>
<dbReference type="GO" id="GO:0005506">
    <property type="term" value="F:iron ion binding"/>
    <property type="evidence" value="ECO:0007669"/>
    <property type="project" value="InterPro"/>
</dbReference>
<dbReference type="OMA" id="WKIKGGD"/>
<evidence type="ECO:0000256" key="12">
    <source>
        <dbReference type="PIRSR" id="PIRSR602401-1"/>
    </source>
</evidence>
<dbReference type="CDD" id="cd20655">
    <property type="entry name" value="CYP93"/>
    <property type="match status" value="1"/>
</dbReference>
<comment type="subcellular location">
    <subcellularLocation>
        <location evidence="2">Membrane</location>
        <topology evidence="2">Single-pass membrane protein</topology>
    </subcellularLocation>
</comment>
<sequence length="521" mass="58657">MATTKDGLLYYGSLLLVSFICTYLLQFLSKKLSSYGRARARHLPSPPGLPIIGHLHHLLLNSSSFPKKLHSLATRYGPLLQLQMGAATCVLVSNANFAKEILKTQELNFVYRPEFGSPEYNIYHGSDFILAPYGTYWRFLKKLCMTRLLSNSTLNQFVQIREQEMAKLLKYLIKVSEGREFCDLGVPLMSMMNNVICRMAMSTRPWENADEAEKIKKLIEELAVVGGKLSAGDILGPLGKFDLLGYGKKLKKALEKFDRLVEDIMKKHEENTTGRKGKDLMDILMETCNDPSAEVKLTRKDIKAFFLDMFMAGTETSSIAVKWAMGELINHPQVFKKLRQEISSVVGPDRLIKESDVQNLPYLQAVVKETLRLHPPSVTLLRQSNEDCKIDGFYLKSKSRIIVNLYSIMRDPNSWNNPDEFIPDRFMGNTNLNSNKELMEMKGQNFDYLPFGSGRRVCPGASLALATIHATVGALVQCFDWKVKGGEMVDMREASGFAATLAMASPLVCYPVTQFNPIEEG</sequence>
<evidence type="ECO:0000256" key="1">
    <source>
        <dbReference type="ARBA" id="ARBA00001971"/>
    </source>
</evidence>
<dbReference type="eggNOG" id="KOG0156">
    <property type="taxonomic scope" value="Eukaryota"/>
</dbReference>
<reference evidence="15 16" key="1">
    <citation type="journal article" date="2013" name="Genome Biol.">
        <title>The genome sequence of the most widely cultivated cacao type and its use to identify candidate genes regulating pod color.</title>
        <authorList>
            <person name="Motamayor J.C."/>
            <person name="Mockaitis K."/>
            <person name="Schmutz J."/>
            <person name="Haiminen N."/>
            <person name="Iii D.L."/>
            <person name="Cornejo O."/>
            <person name="Findley S.D."/>
            <person name="Zheng P."/>
            <person name="Utro F."/>
            <person name="Royaert S."/>
            <person name="Saski C."/>
            <person name="Jenkins J."/>
            <person name="Podicheti R."/>
            <person name="Zhao M."/>
            <person name="Scheffler B.E."/>
            <person name="Stack J.C."/>
            <person name="Feltus F.A."/>
            <person name="Mustiga G.M."/>
            <person name="Amores F."/>
            <person name="Phillips W."/>
            <person name="Marelli J.P."/>
            <person name="May G.D."/>
            <person name="Shapiro H."/>
            <person name="Ma J."/>
            <person name="Bustamante C.D."/>
            <person name="Schnell R.J."/>
            <person name="Main D."/>
            <person name="Gilbert D."/>
            <person name="Parida L."/>
            <person name="Kuhn D.N."/>
        </authorList>
    </citation>
    <scope>NUCLEOTIDE SEQUENCE [LARGE SCALE GENOMIC DNA]</scope>
    <source>
        <strain evidence="16">cv. Matina 1-6</strain>
    </source>
</reference>
<evidence type="ECO:0000256" key="13">
    <source>
        <dbReference type="RuleBase" id="RU000461"/>
    </source>
</evidence>
<evidence type="ECO:0000256" key="6">
    <source>
        <dbReference type="ARBA" id="ARBA00022723"/>
    </source>
</evidence>
<dbReference type="Pfam" id="PF00067">
    <property type="entry name" value="p450"/>
    <property type="match status" value="1"/>
</dbReference>
<evidence type="ECO:0000256" key="10">
    <source>
        <dbReference type="ARBA" id="ARBA00023033"/>
    </source>
</evidence>
<dbReference type="Gramene" id="EOY09373">
    <property type="protein sequence ID" value="EOY09373"/>
    <property type="gene ID" value="TCM_024801"/>
</dbReference>
<evidence type="ECO:0000256" key="2">
    <source>
        <dbReference type="ARBA" id="ARBA00004167"/>
    </source>
</evidence>
<dbReference type="Gene3D" id="1.10.630.10">
    <property type="entry name" value="Cytochrome P450"/>
    <property type="match status" value="1"/>
</dbReference>
<dbReference type="EMBL" id="CM001883">
    <property type="protein sequence ID" value="EOY09373.1"/>
    <property type="molecule type" value="Genomic_DNA"/>
</dbReference>
<evidence type="ECO:0000256" key="7">
    <source>
        <dbReference type="ARBA" id="ARBA00022989"/>
    </source>
</evidence>
<keyword evidence="11 14" id="KW-0472">Membrane</keyword>
<dbReference type="HOGENOM" id="CLU_001570_4_0_1"/>
<dbReference type="InParanoid" id="A0A061EXH8"/>
<dbReference type="SUPFAM" id="SSF48264">
    <property type="entry name" value="Cytochrome P450"/>
    <property type="match status" value="1"/>
</dbReference>
<keyword evidence="6 12" id="KW-0479">Metal-binding</keyword>
<gene>
    <name evidence="15" type="ORF">TCM_024801</name>
</gene>
<dbReference type="InterPro" id="IPR051103">
    <property type="entry name" value="Plant_metabolite_P450s"/>
</dbReference>
<dbReference type="FunFam" id="1.10.630.10:FF:000019">
    <property type="entry name" value="Cytochrome P450 family protein"/>
    <property type="match status" value="1"/>
</dbReference>
<evidence type="ECO:0000256" key="9">
    <source>
        <dbReference type="ARBA" id="ARBA00023004"/>
    </source>
</evidence>
<evidence type="ECO:0000256" key="11">
    <source>
        <dbReference type="ARBA" id="ARBA00023136"/>
    </source>
</evidence>